<protein>
    <submittedName>
        <fullName evidence="1">Uncharacterized protein</fullName>
    </submittedName>
</protein>
<comment type="caution">
    <text evidence="1">The sequence shown here is derived from an EMBL/GenBank/DDBJ whole genome shotgun (WGS) entry which is preliminary data.</text>
</comment>
<name>A0ABT4FAB0_9BACL</name>
<organism evidence="1 2">
    <name type="scientific">Paenibacillus chitinolyticus</name>
    <dbReference type="NCBI Taxonomy" id="79263"/>
    <lineage>
        <taxon>Bacteria</taxon>
        <taxon>Bacillati</taxon>
        <taxon>Bacillota</taxon>
        <taxon>Bacilli</taxon>
        <taxon>Bacillales</taxon>
        <taxon>Paenibacillaceae</taxon>
        <taxon>Paenibacillus</taxon>
    </lineage>
</organism>
<dbReference type="EMBL" id="JAMDMJ010000008">
    <property type="protein sequence ID" value="MCY9595458.1"/>
    <property type="molecule type" value="Genomic_DNA"/>
</dbReference>
<dbReference type="Proteomes" id="UP001527202">
    <property type="component" value="Unassembled WGS sequence"/>
</dbReference>
<reference evidence="1 2" key="1">
    <citation type="submission" date="2022-05" db="EMBL/GenBank/DDBJ databases">
        <title>Genome Sequencing of Bee-Associated Microbes.</title>
        <authorList>
            <person name="Dunlap C."/>
        </authorList>
    </citation>
    <scope>NUCLEOTIDE SEQUENCE [LARGE SCALE GENOMIC DNA]</scope>
    <source>
        <strain evidence="1 2">NRRL B-23120</strain>
    </source>
</reference>
<accession>A0ABT4FAB0</accession>
<keyword evidence="2" id="KW-1185">Reference proteome</keyword>
<gene>
    <name evidence="1" type="ORF">M5X16_06725</name>
</gene>
<sequence length="58" mass="6404">MFVTTPFNVACGSCRYSNHELYTASIGNPDPYGDISGFFGQVKEKDQVPPAPENLVFF</sequence>
<evidence type="ECO:0000313" key="2">
    <source>
        <dbReference type="Proteomes" id="UP001527202"/>
    </source>
</evidence>
<evidence type="ECO:0000313" key="1">
    <source>
        <dbReference type="EMBL" id="MCY9595458.1"/>
    </source>
</evidence>
<dbReference type="RefSeq" id="WP_156972819.1">
    <property type="nucleotide sequence ID" value="NZ_CP026520.1"/>
</dbReference>
<dbReference type="GeneID" id="95378991"/>
<proteinExistence type="predicted"/>